<dbReference type="Pfam" id="PF00072">
    <property type="entry name" value="Response_reg"/>
    <property type="match status" value="1"/>
</dbReference>
<sequence>MEETLPKTILIVDDEPQVLRSLKWELEIVPLDEPLHVVTYDTTKAALEFLEESSQEVFLLIADLRMPAPNLSGSDLLLKVHERYPAIILIMLTAYSDIPEIQKAITADIQALLFKPWTAGMLLAEIIKARRVFRMRRENRELQERLRRQLEYAGEFQRNIMLSPKLSDPNLMIELRYEPNGAYTCGGDYYDAVKIGSDQLLFFFGDVSGHGIRPAFITAMIKVIVTELVFEKRITVPKELLEELNRRLCMALERVHDFFVTFKIFLIESDKHLLTLANAGHLPLFLLRGGQCTTFQSEGAALGFKRDMEFDQVSMELLPEDLLILFTDGLIERPQTEKRIGNEAICKLILPLGREQRGIADAVFDRLSADRSKEVRIEDDITVAALRYRPAATVGY</sequence>
<gene>
    <name evidence="4" type="ordered locus">Spirs_2432</name>
</gene>
<dbReference type="AlphaFoldDB" id="E1R3B5"/>
<dbReference type="SMART" id="SM00448">
    <property type="entry name" value="REC"/>
    <property type="match status" value="1"/>
</dbReference>
<organism evidence="4 5">
    <name type="scientific">Sediminispirochaeta smaragdinae (strain DSM 11293 / JCM 15392 / SEBR 4228)</name>
    <name type="common">Spirochaeta smaragdinae</name>
    <dbReference type="NCBI Taxonomy" id="573413"/>
    <lineage>
        <taxon>Bacteria</taxon>
        <taxon>Pseudomonadati</taxon>
        <taxon>Spirochaetota</taxon>
        <taxon>Spirochaetia</taxon>
        <taxon>Spirochaetales</taxon>
        <taxon>Spirochaetaceae</taxon>
        <taxon>Sediminispirochaeta</taxon>
    </lineage>
</organism>
<dbReference type="PANTHER" id="PTHR43156">
    <property type="entry name" value="STAGE II SPORULATION PROTEIN E-RELATED"/>
    <property type="match status" value="1"/>
</dbReference>
<protein>
    <submittedName>
        <fullName evidence="4">Response regulator receiver modulated serine phosphatase</fullName>
    </submittedName>
</protein>
<dbReference type="Gene3D" id="3.60.40.10">
    <property type="entry name" value="PPM-type phosphatase domain"/>
    <property type="match status" value="1"/>
</dbReference>
<dbReference type="Pfam" id="PF07228">
    <property type="entry name" value="SpoIIE"/>
    <property type="match status" value="1"/>
</dbReference>
<feature type="modified residue" description="4-aspartylphosphate" evidence="2">
    <location>
        <position position="63"/>
    </location>
</feature>
<dbReference type="PROSITE" id="PS50110">
    <property type="entry name" value="RESPONSE_REGULATORY"/>
    <property type="match status" value="1"/>
</dbReference>
<dbReference type="InterPro" id="IPR052016">
    <property type="entry name" value="Bact_Sigma-Reg"/>
</dbReference>
<dbReference type="GO" id="GO:0016791">
    <property type="term" value="F:phosphatase activity"/>
    <property type="evidence" value="ECO:0007669"/>
    <property type="project" value="TreeGrafter"/>
</dbReference>
<dbReference type="InterPro" id="IPR001932">
    <property type="entry name" value="PPM-type_phosphatase-like_dom"/>
</dbReference>
<evidence type="ECO:0000259" key="3">
    <source>
        <dbReference type="PROSITE" id="PS50110"/>
    </source>
</evidence>
<feature type="domain" description="Response regulatory" evidence="3">
    <location>
        <begin position="8"/>
        <end position="130"/>
    </location>
</feature>
<dbReference type="SUPFAM" id="SSF52172">
    <property type="entry name" value="CheY-like"/>
    <property type="match status" value="1"/>
</dbReference>
<dbReference type="eggNOG" id="COG3437">
    <property type="taxonomic scope" value="Bacteria"/>
</dbReference>
<proteinExistence type="predicted"/>
<evidence type="ECO:0000256" key="2">
    <source>
        <dbReference type="PROSITE-ProRule" id="PRU00169"/>
    </source>
</evidence>
<accession>E1R3B5</accession>
<evidence type="ECO:0000256" key="1">
    <source>
        <dbReference type="ARBA" id="ARBA00022801"/>
    </source>
</evidence>
<evidence type="ECO:0000313" key="4">
    <source>
        <dbReference type="EMBL" id="ADK81546.1"/>
    </source>
</evidence>
<dbReference type="GO" id="GO:0000160">
    <property type="term" value="P:phosphorelay signal transduction system"/>
    <property type="evidence" value="ECO:0007669"/>
    <property type="project" value="InterPro"/>
</dbReference>
<dbReference type="HOGENOM" id="CLU_000445_43_7_12"/>
<dbReference type="eggNOG" id="COG2208">
    <property type="taxonomic scope" value="Bacteria"/>
</dbReference>
<dbReference type="STRING" id="573413.Spirs_2432"/>
<dbReference type="RefSeq" id="WP_013255009.1">
    <property type="nucleotide sequence ID" value="NC_014364.1"/>
</dbReference>
<dbReference type="EMBL" id="CP002116">
    <property type="protein sequence ID" value="ADK81546.1"/>
    <property type="molecule type" value="Genomic_DNA"/>
</dbReference>
<dbReference type="InterPro" id="IPR011006">
    <property type="entry name" value="CheY-like_superfamily"/>
</dbReference>
<dbReference type="SMART" id="SM00331">
    <property type="entry name" value="PP2C_SIG"/>
    <property type="match status" value="1"/>
</dbReference>
<keyword evidence="2" id="KW-0597">Phosphoprotein</keyword>
<dbReference type="InterPro" id="IPR001789">
    <property type="entry name" value="Sig_transdc_resp-reg_receiver"/>
</dbReference>
<dbReference type="InterPro" id="IPR036457">
    <property type="entry name" value="PPM-type-like_dom_sf"/>
</dbReference>
<dbReference type="Gene3D" id="3.40.50.2300">
    <property type="match status" value="1"/>
</dbReference>
<keyword evidence="5" id="KW-1185">Reference proteome</keyword>
<name>E1R3B5_SEDSS</name>
<dbReference type="OrthoDB" id="369918at2"/>
<dbReference type="SUPFAM" id="SSF81606">
    <property type="entry name" value="PP2C-like"/>
    <property type="match status" value="1"/>
</dbReference>
<dbReference type="PANTHER" id="PTHR43156:SF2">
    <property type="entry name" value="STAGE II SPORULATION PROTEIN E"/>
    <property type="match status" value="1"/>
</dbReference>
<dbReference type="KEGG" id="ssm:Spirs_2432"/>
<dbReference type="Proteomes" id="UP000002318">
    <property type="component" value="Chromosome"/>
</dbReference>
<keyword evidence="1" id="KW-0378">Hydrolase</keyword>
<reference evidence="4 5" key="1">
    <citation type="journal article" date="2010" name="Stand. Genomic Sci.">
        <title>Complete genome sequence of Spirochaeta smaragdinae type strain (SEBR 4228).</title>
        <authorList>
            <person name="Mavromatis K."/>
            <person name="Yasawong M."/>
            <person name="Chertkov O."/>
            <person name="Lapidus A."/>
            <person name="Lucas S."/>
            <person name="Nolan M."/>
            <person name="Del Rio T.G."/>
            <person name="Tice H."/>
            <person name="Cheng J.F."/>
            <person name="Pitluck S."/>
            <person name="Liolios K."/>
            <person name="Ivanova N."/>
            <person name="Tapia R."/>
            <person name="Han C."/>
            <person name="Bruce D."/>
            <person name="Goodwin L."/>
            <person name="Pati A."/>
            <person name="Chen A."/>
            <person name="Palaniappan K."/>
            <person name="Land M."/>
            <person name="Hauser L."/>
            <person name="Chang Y.J."/>
            <person name="Jeffries C.D."/>
            <person name="Detter J.C."/>
            <person name="Rohde M."/>
            <person name="Brambilla E."/>
            <person name="Spring S."/>
            <person name="Goker M."/>
            <person name="Sikorski J."/>
            <person name="Woyke T."/>
            <person name="Bristow J."/>
            <person name="Eisen J.A."/>
            <person name="Markowitz V."/>
            <person name="Hugenholtz P."/>
            <person name="Klenk H.P."/>
            <person name="Kyrpides N.C."/>
        </authorList>
    </citation>
    <scope>NUCLEOTIDE SEQUENCE [LARGE SCALE GENOMIC DNA]</scope>
    <source>
        <strain evidence="5">DSM 11293 / JCM 15392 / SEBR 4228</strain>
    </source>
</reference>
<evidence type="ECO:0000313" key="5">
    <source>
        <dbReference type="Proteomes" id="UP000002318"/>
    </source>
</evidence>